<accession>A0A8J7YQY6</accession>
<feature type="domain" description="SCP" evidence="1">
    <location>
        <begin position="57"/>
        <end position="198"/>
    </location>
</feature>
<dbReference type="RefSeq" id="WP_220589916.1">
    <property type="nucleotide sequence ID" value="NZ_RKLQ01000005.1"/>
</dbReference>
<dbReference type="Proteomes" id="UP000783863">
    <property type="component" value="Unassembled WGS sequence"/>
</dbReference>
<dbReference type="Pfam" id="PF00188">
    <property type="entry name" value="CAP"/>
    <property type="match status" value="1"/>
</dbReference>
<dbReference type="PANTHER" id="PTHR31157:SF1">
    <property type="entry name" value="SCP DOMAIN-CONTAINING PROTEIN"/>
    <property type="match status" value="1"/>
</dbReference>
<name>A0A8J7YQY6_9EURY</name>
<reference evidence="2" key="1">
    <citation type="submission" date="2021-06" db="EMBL/GenBank/DDBJ databases">
        <title>Halomicroarcula sp. F24A a new haloarchaeum isolated from saline soil.</title>
        <authorList>
            <person name="Duran-Viseras A."/>
            <person name="Sanchez-Porro C."/>
            <person name="Ventosa A."/>
        </authorList>
    </citation>
    <scope>NUCLEOTIDE SEQUENCE</scope>
    <source>
        <strain evidence="2">F24A</strain>
    </source>
</reference>
<dbReference type="EMBL" id="RKLQ01000005">
    <property type="protein sequence ID" value="MBX0305723.1"/>
    <property type="molecule type" value="Genomic_DNA"/>
</dbReference>
<comment type="caution">
    <text evidence="2">The sequence shown here is derived from an EMBL/GenBank/DDBJ whole genome shotgun (WGS) entry which is preliminary data.</text>
</comment>
<evidence type="ECO:0000313" key="3">
    <source>
        <dbReference type="Proteomes" id="UP000783863"/>
    </source>
</evidence>
<dbReference type="Gene3D" id="3.40.33.10">
    <property type="entry name" value="CAP"/>
    <property type="match status" value="1"/>
</dbReference>
<organism evidence="2 3">
    <name type="scientific">Haloarcula salinisoli</name>
    <dbReference type="NCBI Taxonomy" id="2487746"/>
    <lineage>
        <taxon>Archaea</taxon>
        <taxon>Methanobacteriati</taxon>
        <taxon>Methanobacteriota</taxon>
        <taxon>Stenosarchaea group</taxon>
        <taxon>Halobacteria</taxon>
        <taxon>Halobacteriales</taxon>
        <taxon>Haloarculaceae</taxon>
        <taxon>Haloarcula</taxon>
    </lineage>
</organism>
<dbReference type="CDD" id="cd05379">
    <property type="entry name" value="CAP_bacterial"/>
    <property type="match status" value="1"/>
</dbReference>
<sequence length="199" mass="22079">MAVLVLAFVSFQFGTGILAIDDTVSSIAPNNQQPESQSQQNAAGVNTTNVERLVHQEINERRTANDLAPITYDPTLASIAADHSEDMVERDFFAHENPDGDDFADWYDHAGYDCRVATGDGTYVTCGENIAQTWWEEQITTDRGTVSYQTEAELAEGIVNQLMNSTGHREKILTEYWESEGIGIAFTDDDEVLVTQNFC</sequence>
<protein>
    <submittedName>
        <fullName evidence="2">CAP domain-containing protein</fullName>
    </submittedName>
</protein>
<dbReference type="InterPro" id="IPR014044">
    <property type="entry name" value="CAP_dom"/>
</dbReference>
<evidence type="ECO:0000313" key="2">
    <source>
        <dbReference type="EMBL" id="MBX0305723.1"/>
    </source>
</evidence>
<dbReference type="SUPFAM" id="SSF55797">
    <property type="entry name" value="PR-1-like"/>
    <property type="match status" value="1"/>
</dbReference>
<evidence type="ECO:0000259" key="1">
    <source>
        <dbReference type="Pfam" id="PF00188"/>
    </source>
</evidence>
<dbReference type="AlphaFoldDB" id="A0A8J7YQY6"/>
<dbReference type="InterPro" id="IPR035940">
    <property type="entry name" value="CAP_sf"/>
</dbReference>
<dbReference type="PANTHER" id="PTHR31157">
    <property type="entry name" value="SCP DOMAIN-CONTAINING PROTEIN"/>
    <property type="match status" value="1"/>
</dbReference>
<proteinExistence type="predicted"/>
<gene>
    <name evidence="2" type="ORF">EGD98_18935</name>
</gene>
<keyword evidence="3" id="KW-1185">Reference proteome</keyword>